<organism evidence="2 3">
    <name type="scientific">Ramazzottius varieornatus</name>
    <name type="common">Water bear</name>
    <name type="synonym">Tardigrade</name>
    <dbReference type="NCBI Taxonomy" id="947166"/>
    <lineage>
        <taxon>Eukaryota</taxon>
        <taxon>Metazoa</taxon>
        <taxon>Ecdysozoa</taxon>
        <taxon>Tardigrada</taxon>
        <taxon>Eutardigrada</taxon>
        <taxon>Parachela</taxon>
        <taxon>Hypsibioidea</taxon>
        <taxon>Ramazzottiidae</taxon>
        <taxon>Ramazzottius</taxon>
    </lineage>
</organism>
<feature type="region of interest" description="Disordered" evidence="1">
    <location>
        <begin position="104"/>
        <end position="136"/>
    </location>
</feature>
<feature type="compositionally biased region" description="Low complexity" evidence="1">
    <location>
        <begin position="59"/>
        <end position="79"/>
    </location>
</feature>
<keyword evidence="3" id="KW-1185">Reference proteome</keyword>
<feature type="compositionally biased region" description="Polar residues" evidence="1">
    <location>
        <begin position="1"/>
        <end position="10"/>
    </location>
</feature>
<sequence>MTPGATSQHNIPPLPTGSEVTSEDAYLDLAYQLQRAARLQNSALSNGTLSIPFYEQEDTSGSTDSTESAALPLSSPAAPEPLAVRELTQTDRLNNQLINAFLSRINTSQPNAQESHPEEVDEFEEKEEDIVSNNSS</sequence>
<reference evidence="2 3" key="1">
    <citation type="journal article" date="2016" name="Nat. Commun.">
        <title>Extremotolerant tardigrade genome and improved radiotolerance of human cultured cells by tardigrade-unique protein.</title>
        <authorList>
            <person name="Hashimoto T."/>
            <person name="Horikawa D.D."/>
            <person name="Saito Y."/>
            <person name="Kuwahara H."/>
            <person name="Kozuka-Hata H."/>
            <person name="Shin-I T."/>
            <person name="Minakuchi Y."/>
            <person name="Ohishi K."/>
            <person name="Motoyama A."/>
            <person name="Aizu T."/>
            <person name="Enomoto A."/>
            <person name="Kondo K."/>
            <person name="Tanaka S."/>
            <person name="Hara Y."/>
            <person name="Koshikawa S."/>
            <person name="Sagara H."/>
            <person name="Miura T."/>
            <person name="Yokobori S."/>
            <person name="Miyagawa K."/>
            <person name="Suzuki Y."/>
            <person name="Kubo T."/>
            <person name="Oyama M."/>
            <person name="Kohara Y."/>
            <person name="Fujiyama A."/>
            <person name="Arakawa K."/>
            <person name="Katayama T."/>
            <person name="Toyoda A."/>
            <person name="Kunieda T."/>
        </authorList>
    </citation>
    <scope>NUCLEOTIDE SEQUENCE [LARGE SCALE GENOMIC DNA]</scope>
    <source>
        <strain evidence="2 3">YOKOZUNA-1</strain>
    </source>
</reference>
<accession>A0A1D1V263</accession>
<comment type="caution">
    <text evidence="2">The sequence shown here is derived from an EMBL/GenBank/DDBJ whole genome shotgun (WGS) entry which is preliminary data.</text>
</comment>
<dbReference type="EMBL" id="BDGG01000003">
    <property type="protein sequence ID" value="GAU94940.1"/>
    <property type="molecule type" value="Genomic_DNA"/>
</dbReference>
<evidence type="ECO:0000313" key="2">
    <source>
        <dbReference type="EMBL" id="GAU94940.1"/>
    </source>
</evidence>
<dbReference type="OrthoDB" id="7372677at2759"/>
<protein>
    <submittedName>
        <fullName evidence="2">Uncharacterized protein</fullName>
    </submittedName>
</protein>
<dbReference type="Proteomes" id="UP000186922">
    <property type="component" value="Unassembled WGS sequence"/>
</dbReference>
<feature type="compositionally biased region" description="Polar residues" evidence="1">
    <location>
        <begin position="104"/>
        <end position="114"/>
    </location>
</feature>
<proteinExistence type="predicted"/>
<name>A0A1D1V263_RAMVA</name>
<evidence type="ECO:0000256" key="1">
    <source>
        <dbReference type="SAM" id="MobiDB-lite"/>
    </source>
</evidence>
<evidence type="ECO:0000313" key="3">
    <source>
        <dbReference type="Proteomes" id="UP000186922"/>
    </source>
</evidence>
<feature type="region of interest" description="Disordered" evidence="1">
    <location>
        <begin position="54"/>
        <end position="79"/>
    </location>
</feature>
<gene>
    <name evidence="2" type="primary">RvY_06638-1</name>
    <name evidence="2" type="synonym">RvY_06638.1</name>
    <name evidence="2" type="ORF">RvY_06638</name>
</gene>
<feature type="compositionally biased region" description="Acidic residues" evidence="1">
    <location>
        <begin position="119"/>
        <end position="130"/>
    </location>
</feature>
<feature type="region of interest" description="Disordered" evidence="1">
    <location>
        <begin position="1"/>
        <end position="20"/>
    </location>
</feature>
<dbReference type="AlphaFoldDB" id="A0A1D1V263"/>